<dbReference type="Proteomes" id="UP001174694">
    <property type="component" value="Unassembled WGS sequence"/>
</dbReference>
<accession>A0AA38RRZ9</accession>
<keyword evidence="2" id="KW-1185">Reference proteome</keyword>
<name>A0AA38RRZ9_9PEZI</name>
<comment type="caution">
    <text evidence="1">The sequence shown here is derived from an EMBL/GenBank/DDBJ whole genome shotgun (WGS) entry which is preliminary data.</text>
</comment>
<dbReference type="AlphaFoldDB" id="A0AA38RRZ9"/>
<evidence type="ECO:0000313" key="2">
    <source>
        <dbReference type="Proteomes" id="UP001174694"/>
    </source>
</evidence>
<evidence type="ECO:0000313" key="1">
    <source>
        <dbReference type="EMBL" id="KAJ9144904.1"/>
    </source>
</evidence>
<sequence length="193" mass="21841">MDPKARVALGMIREKPQLWFRGSPLDDRDAALLAAPTLPWLEYGRSSYLRKIYYKQRDSDWGTLDWKVENDVRCKYLVSVAGAKNIGINLRAESLLPFVCMTINVNIKANPGHGFDWGFLSTSGVHPGNVRIFRGPPETCSIHPWDAIILRNCAINMSSMVNSVASGRWDILLMKMCEDCDLFMLFGLSRNFP</sequence>
<protein>
    <submittedName>
        <fullName evidence="1">Uncharacterized protein</fullName>
    </submittedName>
</protein>
<reference evidence="1" key="1">
    <citation type="submission" date="2022-07" db="EMBL/GenBank/DDBJ databases">
        <title>Fungi with potential for degradation of polypropylene.</title>
        <authorList>
            <person name="Gostincar C."/>
        </authorList>
    </citation>
    <scope>NUCLEOTIDE SEQUENCE</scope>
    <source>
        <strain evidence="1">EXF-13308</strain>
    </source>
</reference>
<organism evidence="1 2">
    <name type="scientific">Pleurostoma richardsiae</name>
    <dbReference type="NCBI Taxonomy" id="41990"/>
    <lineage>
        <taxon>Eukaryota</taxon>
        <taxon>Fungi</taxon>
        <taxon>Dikarya</taxon>
        <taxon>Ascomycota</taxon>
        <taxon>Pezizomycotina</taxon>
        <taxon>Sordariomycetes</taxon>
        <taxon>Sordariomycetidae</taxon>
        <taxon>Calosphaeriales</taxon>
        <taxon>Pleurostomataceae</taxon>
        <taxon>Pleurostoma</taxon>
    </lineage>
</organism>
<gene>
    <name evidence="1" type="ORF">NKR23_g5574</name>
</gene>
<dbReference type="EMBL" id="JANBVO010000015">
    <property type="protein sequence ID" value="KAJ9144904.1"/>
    <property type="molecule type" value="Genomic_DNA"/>
</dbReference>
<proteinExistence type="predicted"/>